<evidence type="ECO:0000256" key="3">
    <source>
        <dbReference type="RuleBase" id="RU004508"/>
    </source>
</evidence>
<dbReference type="Gene3D" id="3.40.640.10">
    <property type="entry name" value="Type I PLP-dependent aspartate aminotransferase-like (Major domain)"/>
    <property type="match status" value="1"/>
</dbReference>
<accession>A0A2R6AAZ7</accession>
<comment type="similarity">
    <text evidence="2 3">Belongs to the DegT/DnrJ/EryC1 family.</text>
</comment>
<gene>
    <name evidence="4" type="ORF">B9Q02_10495</name>
</gene>
<organism evidence="4 5">
    <name type="scientific">Candidatus Marsarchaeota G1 archaeon BE_D</name>
    <dbReference type="NCBI Taxonomy" id="1978156"/>
    <lineage>
        <taxon>Archaea</taxon>
        <taxon>Candidatus Marsarchaeota</taxon>
        <taxon>Candidatus Marsarchaeota group 1</taxon>
    </lineage>
</organism>
<evidence type="ECO:0000256" key="1">
    <source>
        <dbReference type="ARBA" id="ARBA00022898"/>
    </source>
</evidence>
<dbReference type="AlphaFoldDB" id="A0A2R6AAZ7"/>
<dbReference type="Proteomes" id="UP000240569">
    <property type="component" value="Unassembled WGS sequence"/>
</dbReference>
<dbReference type="PANTHER" id="PTHR30244:SF36">
    <property type="entry name" value="3-OXO-GLUCOSE-6-PHOSPHATE:GLUTAMATE AMINOTRANSFERASE"/>
    <property type="match status" value="1"/>
</dbReference>
<dbReference type="Gene3D" id="3.90.1150.10">
    <property type="entry name" value="Aspartate Aminotransferase, domain 1"/>
    <property type="match status" value="1"/>
</dbReference>
<dbReference type="GO" id="GO:0000271">
    <property type="term" value="P:polysaccharide biosynthetic process"/>
    <property type="evidence" value="ECO:0007669"/>
    <property type="project" value="TreeGrafter"/>
</dbReference>
<dbReference type="PIRSF" id="PIRSF000390">
    <property type="entry name" value="PLP_StrS"/>
    <property type="match status" value="1"/>
</dbReference>
<dbReference type="Pfam" id="PF01041">
    <property type="entry name" value="DegT_DnrJ_EryC1"/>
    <property type="match status" value="1"/>
</dbReference>
<dbReference type="InterPro" id="IPR015421">
    <property type="entry name" value="PyrdxlP-dep_Trfase_major"/>
</dbReference>
<evidence type="ECO:0000313" key="5">
    <source>
        <dbReference type="Proteomes" id="UP000240569"/>
    </source>
</evidence>
<dbReference type="InterPro" id="IPR015422">
    <property type="entry name" value="PyrdxlP-dep_Trfase_small"/>
</dbReference>
<name>A0A2R6AAZ7_9ARCH</name>
<dbReference type="EMBL" id="NEXD01000102">
    <property type="protein sequence ID" value="PSN83485.1"/>
    <property type="molecule type" value="Genomic_DNA"/>
</dbReference>
<comment type="caution">
    <text evidence="4">The sequence shown here is derived from an EMBL/GenBank/DDBJ whole genome shotgun (WGS) entry which is preliminary data.</text>
</comment>
<evidence type="ECO:0000256" key="2">
    <source>
        <dbReference type="ARBA" id="ARBA00037999"/>
    </source>
</evidence>
<evidence type="ECO:0000313" key="4">
    <source>
        <dbReference type="EMBL" id="PSN83485.1"/>
    </source>
</evidence>
<sequence length="351" mass="40004">MRAIEGVCESGSFILGENVEAFEREFCEYIGCRFGCGVNSGTDALRIALEACGVGEGDEVVTVSHTFIATADAIRMVRAKPVFVDIDQKTYNMDVSKLERAINKKTKAVIPVHIYGQPAALDEIREICDKHSLLLIQDACQAHGALYKGKKLGEYGDVLCYSFYPSKDLGAYGDAGLIATNLDEVAERTKMLRNYGQSKKYHHDFLGYNSRLDELQAAVLRVKLKKLEHWIEKRRQAAKRYNELLSEVVLTPFENPLARHVYYLYVIQTQNRDRIREQLLKHGIETGVHYPVPVHLQKSYQDFRVSLPVTEHVSQRILSLPLDPFITEEEQERVCYSLRKMLLTTTYEGYN</sequence>
<dbReference type="GO" id="GO:0030170">
    <property type="term" value="F:pyridoxal phosphate binding"/>
    <property type="evidence" value="ECO:0007669"/>
    <property type="project" value="UniProtKB-ARBA"/>
</dbReference>
<dbReference type="CDD" id="cd00616">
    <property type="entry name" value="AHBA_syn"/>
    <property type="match status" value="1"/>
</dbReference>
<dbReference type="InterPro" id="IPR015424">
    <property type="entry name" value="PyrdxlP-dep_Trfase"/>
</dbReference>
<dbReference type="InterPro" id="IPR000653">
    <property type="entry name" value="DegT/StrS_aminotransferase"/>
</dbReference>
<reference evidence="4 5" key="1">
    <citation type="submission" date="2017-04" db="EMBL/GenBank/DDBJ databases">
        <title>Novel microbial lineages endemic to geothermal iron-oxide mats fill important gaps in the evolutionary history of Archaea.</title>
        <authorList>
            <person name="Jay Z.J."/>
            <person name="Beam J.P."/>
            <person name="Dlakic M."/>
            <person name="Rusch D.B."/>
            <person name="Kozubal M.A."/>
            <person name="Inskeep W.P."/>
        </authorList>
    </citation>
    <scope>NUCLEOTIDE SEQUENCE [LARGE SCALE GENOMIC DNA]</scope>
    <source>
        <strain evidence="4">BE_D</strain>
    </source>
</reference>
<protein>
    <submittedName>
        <fullName evidence="4">Erythromycin biosynthesis sensory transduction protein eryC1</fullName>
    </submittedName>
</protein>
<dbReference type="PANTHER" id="PTHR30244">
    <property type="entry name" value="TRANSAMINASE"/>
    <property type="match status" value="1"/>
</dbReference>
<dbReference type="SUPFAM" id="SSF53383">
    <property type="entry name" value="PLP-dependent transferases"/>
    <property type="match status" value="1"/>
</dbReference>
<proteinExistence type="inferred from homology"/>
<keyword evidence="1 3" id="KW-0663">Pyridoxal phosphate</keyword>
<dbReference type="FunFam" id="3.40.640.10:FF:000089">
    <property type="entry name" value="Aminotransferase, DegT/DnrJ/EryC1/StrS family"/>
    <property type="match status" value="1"/>
</dbReference>
<dbReference type="GO" id="GO:0008483">
    <property type="term" value="F:transaminase activity"/>
    <property type="evidence" value="ECO:0007669"/>
    <property type="project" value="TreeGrafter"/>
</dbReference>